<name>A0ABU3KA42_9BACT</name>
<accession>A0ABU3KA42</accession>
<evidence type="ECO:0000313" key="3">
    <source>
        <dbReference type="Proteomes" id="UP001250932"/>
    </source>
</evidence>
<dbReference type="InterPro" id="IPR002826">
    <property type="entry name" value="MptE-like"/>
</dbReference>
<protein>
    <submittedName>
        <fullName evidence="2">DUF115 domain-containing protein</fullName>
    </submittedName>
</protein>
<feature type="domain" description="6-hydroxymethylpterin diphosphokinase MptE-like" evidence="1">
    <location>
        <begin position="206"/>
        <end position="375"/>
    </location>
</feature>
<comment type="caution">
    <text evidence="2">The sequence shown here is derived from an EMBL/GenBank/DDBJ whole genome shotgun (WGS) entry which is preliminary data.</text>
</comment>
<gene>
    <name evidence="2" type="ORF">PPG34_12970</name>
</gene>
<sequence length="792" mass="89229">MTIYEKNVEALKTYHPELVVLTTQTISTDHIQVDLTGTGTPRLVVRNASGDIVELHDPQDPLSVAEGTVEQMAHSLQGVTVSLGLELGYFALAVVRRLDTLSRLIVYEADPAIFLTALREVDLTEILTSSRVKLVVGREGKLRHWCTKFVEQTNGTLRVISYEPAFRLDPDAYGETAEQELERIPSIVKAARNALVRRGPMFIDSVLQNTPEILLAGGVSTLKNRFPGMPAILVAAGPSLEKNVHQLRGAKGRAVIIAADTALGYLLLRGIVPDFVVSVDPQKETFRKFQGVEIPDEVALVFHPAVSPHIPKHFPGPKFTLDAAMPVYQWLQEYWAPKGAIDTECMCQVHVGFNLAQWMGCETIILAGQDYCYSDEGMHVKNGGYLNVEEDAANVANGQPAQDIFGKPVKTNPTFLNYKAILEKKIRQFSGKVVHATEGGLSLEGAELYLLGDAVAEFCQSPSISVANQLSETCGQSSGIDWMPFLHELRTRSRDVFRVQRTSHHVSVLLTKMKERWQRVQIPDKEFQQLGKKVERLTALIPRYTRVRELLHWMNIELERQLAEDTQTLETLTDPKDKHALQIERGLRYYGGLSKTAPPLGEKLKEFLCRMEQWRELDMRLPQPEGSSTWLDIAEGFMRLHMYDKASQCLASYAQKKSEARLGLTEAVLSIRLYLELFQFSQAVEQAEKAREVFPDNPEVKSLWSHAKWEYRQWLGKVKAALAEAPITVDTHLKAGDFYHRIGDYVRAKQHYRLAVEEERRLPIPDDAWDFFSKKDREQSVGEEDQTTVAGS</sequence>
<dbReference type="PANTHER" id="PTHR41786">
    <property type="entry name" value="MOTILITY ACCESSORY FACTOR MAF"/>
    <property type="match status" value="1"/>
</dbReference>
<dbReference type="SUPFAM" id="SSF48452">
    <property type="entry name" value="TPR-like"/>
    <property type="match status" value="1"/>
</dbReference>
<dbReference type="Pfam" id="PF01973">
    <property type="entry name" value="MptE-like"/>
    <property type="match status" value="1"/>
</dbReference>
<evidence type="ECO:0000313" key="2">
    <source>
        <dbReference type="EMBL" id="MDT7043266.1"/>
    </source>
</evidence>
<dbReference type="Gene3D" id="1.25.40.10">
    <property type="entry name" value="Tetratricopeptide repeat domain"/>
    <property type="match status" value="1"/>
</dbReference>
<dbReference type="PANTHER" id="PTHR41786:SF1">
    <property type="entry name" value="6-HYDROXYMETHYLPTERIN DIPHOSPHOKINASE MPTE-LIKE DOMAIN-CONTAINING PROTEIN"/>
    <property type="match status" value="1"/>
</dbReference>
<dbReference type="InterPro" id="IPR011990">
    <property type="entry name" value="TPR-like_helical_dom_sf"/>
</dbReference>
<evidence type="ECO:0000259" key="1">
    <source>
        <dbReference type="Pfam" id="PF01973"/>
    </source>
</evidence>
<dbReference type="Proteomes" id="UP001250932">
    <property type="component" value="Unassembled WGS sequence"/>
</dbReference>
<proteinExistence type="predicted"/>
<reference evidence="2 3" key="1">
    <citation type="journal article" date="2023" name="ISME J.">
        <title>Cultivation and genomic characterization of novel and ubiquitous marine nitrite-oxidizing bacteria from the Nitrospirales.</title>
        <authorList>
            <person name="Mueller A.J."/>
            <person name="Daebeler A."/>
            <person name="Herbold C.W."/>
            <person name="Kirkegaard R.H."/>
            <person name="Daims H."/>
        </authorList>
    </citation>
    <scope>NUCLEOTIDE SEQUENCE [LARGE SCALE GENOMIC DNA]</scope>
    <source>
        <strain evidence="2 3">EB</strain>
    </source>
</reference>
<organism evidence="2 3">
    <name type="scientific">Candidatus Nitronereus thalassa</name>
    <dbReference type="NCBI Taxonomy" id="3020898"/>
    <lineage>
        <taxon>Bacteria</taxon>
        <taxon>Pseudomonadati</taxon>
        <taxon>Nitrospirota</taxon>
        <taxon>Nitrospiria</taxon>
        <taxon>Nitrospirales</taxon>
        <taxon>Nitrospiraceae</taxon>
        <taxon>Candidatus Nitronereus</taxon>
    </lineage>
</organism>
<dbReference type="EMBL" id="JAQOUE010000001">
    <property type="protein sequence ID" value="MDT7043266.1"/>
    <property type="molecule type" value="Genomic_DNA"/>
</dbReference>
<dbReference type="RefSeq" id="WP_313833807.1">
    <property type="nucleotide sequence ID" value="NZ_JAQOUE010000001.1"/>
</dbReference>
<keyword evidence="3" id="KW-1185">Reference proteome</keyword>